<evidence type="ECO:0000313" key="5">
    <source>
        <dbReference type="Proteomes" id="UP000295447"/>
    </source>
</evidence>
<dbReference type="PANTHER" id="PTHR43877:SF2">
    <property type="entry name" value="AMINOALKYLPHOSPHONATE N-ACETYLTRANSFERASE-RELATED"/>
    <property type="match status" value="1"/>
</dbReference>
<comment type="caution">
    <text evidence="4">The sequence shown here is derived from an EMBL/GenBank/DDBJ whole genome shotgun (WGS) entry which is preliminary data.</text>
</comment>
<dbReference type="Gene3D" id="3.40.630.30">
    <property type="match status" value="1"/>
</dbReference>
<dbReference type="Proteomes" id="UP000295447">
    <property type="component" value="Unassembled WGS sequence"/>
</dbReference>
<organism evidence="4 5">
    <name type="scientific">Kribbella kalugense</name>
    <dbReference type="NCBI Taxonomy" id="2512221"/>
    <lineage>
        <taxon>Bacteria</taxon>
        <taxon>Bacillati</taxon>
        <taxon>Actinomycetota</taxon>
        <taxon>Actinomycetes</taxon>
        <taxon>Propionibacteriales</taxon>
        <taxon>Kribbellaceae</taxon>
        <taxon>Kribbella</taxon>
    </lineage>
</organism>
<dbReference type="CDD" id="cd04301">
    <property type="entry name" value="NAT_SF"/>
    <property type="match status" value="2"/>
</dbReference>
<dbReference type="PROSITE" id="PS51186">
    <property type="entry name" value="GNAT"/>
    <property type="match status" value="2"/>
</dbReference>
<name>A0A4R7ZLM2_9ACTN</name>
<dbReference type="RefSeq" id="WP_134121675.1">
    <property type="nucleotide sequence ID" value="NZ_SODF01000002.1"/>
</dbReference>
<dbReference type="InterPro" id="IPR050832">
    <property type="entry name" value="Bact_Acetyltransf"/>
</dbReference>
<dbReference type="AlphaFoldDB" id="A0A4R7ZLM2"/>
<dbReference type="GO" id="GO:0016747">
    <property type="term" value="F:acyltransferase activity, transferring groups other than amino-acyl groups"/>
    <property type="evidence" value="ECO:0007669"/>
    <property type="project" value="InterPro"/>
</dbReference>
<dbReference type="EMBL" id="SODF01000002">
    <property type="protein sequence ID" value="TDW18727.1"/>
    <property type="molecule type" value="Genomic_DNA"/>
</dbReference>
<reference evidence="4 5" key="1">
    <citation type="submission" date="2019-03" db="EMBL/GenBank/DDBJ databases">
        <title>Genomic Encyclopedia of Type Strains, Phase III (KMG-III): the genomes of soil and plant-associated and newly described type strains.</title>
        <authorList>
            <person name="Whitman W."/>
        </authorList>
    </citation>
    <scope>NUCLEOTIDE SEQUENCE [LARGE SCALE GENOMIC DNA]</scope>
    <source>
        <strain evidence="4 5">VKM Ac-2570</strain>
    </source>
</reference>
<dbReference type="InterPro" id="IPR016181">
    <property type="entry name" value="Acyl_CoA_acyltransferase"/>
</dbReference>
<gene>
    <name evidence="4" type="ORF">EV650_5323</name>
</gene>
<dbReference type="Pfam" id="PF00583">
    <property type="entry name" value="Acetyltransf_1"/>
    <property type="match status" value="2"/>
</dbReference>
<protein>
    <submittedName>
        <fullName evidence="4">Mycothiol synthase</fullName>
    </submittedName>
</protein>
<accession>A0A4R7ZLM2</accession>
<sequence>MSWPEGIETRPMTTGDVEVWAALLAATEKVDQEGENYSAEDLAEQLDRPELDLAKDSISLWSGGRMIGYGIAHVKTAVVDVDRVNTEGCIDPEWRRQGLGTAVMRWMIHRAGELHAATHPEAPGQVSAGANSANAGANRMLRNLGFEEERYFFEMRRPLDQPVPDAPLVDGLQLRSYDGSYEDALREAHFEAFSDHWGWTPPTTEAWRSRNVGSRAFRGDQSYCVLDGGTVAAYVNGYEWEADTEATGIRELYIGQVGSRRAYRGRGLARAALAKVLTEAAQAGYQRSSLGVDADNPTGALGLYESLGFTVHSKYVSYKLPITSDV</sequence>
<evidence type="ECO:0000259" key="3">
    <source>
        <dbReference type="PROSITE" id="PS51186"/>
    </source>
</evidence>
<evidence type="ECO:0000256" key="2">
    <source>
        <dbReference type="ARBA" id="ARBA00023315"/>
    </source>
</evidence>
<dbReference type="SUPFAM" id="SSF55729">
    <property type="entry name" value="Acyl-CoA N-acyltransferases (Nat)"/>
    <property type="match status" value="2"/>
</dbReference>
<feature type="domain" description="N-acetyltransferase" evidence="3">
    <location>
        <begin position="7"/>
        <end position="164"/>
    </location>
</feature>
<keyword evidence="2" id="KW-0012">Acyltransferase</keyword>
<keyword evidence="1" id="KW-0808">Transferase</keyword>
<evidence type="ECO:0000313" key="4">
    <source>
        <dbReference type="EMBL" id="TDW18727.1"/>
    </source>
</evidence>
<dbReference type="PANTHER" id="PTHR43877">
    <property type="entry name" value="AMINOALKYLPHOSPHONATE N-ACETYLTRANSFERASE-RELATED-RELATED"/>
    <property type="match status" value="1"/>
</dbReference>
<evidence type="ECO:0000256" key="1">
    <source>
        <dbReference type="ARBA" id="ARBA00022679"/>
    </source>
</evidence>
<dbReference type="InterPro" id="IPR000182">
    <property type="entry name" value="GNAT_dom"/>
</dbReference>
<dbReference type="OrthoDB" id="9799092at2"/>
<feature type="domain" description="N-acetyltransferase" evidence="3">
    <location>
        <begin position="172"/>
        <end position="326"/>
    </location>
</feature>
<keyword evidence="5" id="KW-1185">Reference proteome</keyword>
<proteinExistence type="predicted"/>